<dbReference type="Pfam" id="PF00012">
    <property type="entry name" value="HSP70"/>
    <property type="match status" value="1"/>
</dbReference>
<dbReference type="EMBL" id="CAWUHC010000046">
    <property type="protein sequence ID" value="CAK7223882.1"/>
    <property type="molecule type" value="Genomic_DNA"/>
</dbReference>
<keyword evidence="4" id="KW-1185">Reference proteome</keyword>
<dbReference type="InterPro" id="IPR013126">
    <property type="entry name" value="Hsp_70_fam"/>
</dbReference>
<dbReference type="SUPFAM" id="SSF53067">
    <property type="entry name" value="Actin-like ATPase domain"/>
    <property type="match status" value="1"/>
</dbReference>
<name>A0ABP0BVZ4_9PEZI</name>
<organism evidence="3 4">
    <name type="scientific">Sporothrix bragantina</name>
    <dbReference type="NCBI Taxonomy" id="671064"/>
    <lineage>
        <taxon>Eukaryota</taxon>
        <taxon>Fungi</taxon>
        <taxon>Dikarya</taxon>
        <taxon>Ascomycota</taxon>
        <taxon>Pezizomycotina</taxon>
        <taxon>Sordariomycetes</taxon>
        <taxon>Sordariomycetidae</taxon>
        <taxon>Ophiostomatales</taxon>
        <taxon>Ophiostomataceae</taxon>
        <taxon>Sporothrix</taxon>
    </lineage>
</organism>
<evidence type="ECO:0000313" key="3">
    <source>
        <dbReference type="EMBL" id="CAK7223882.1"/>
    </source>
</evidence>
<reference evidence="3 4" key="1">
    <citation type="submission" date="2024-01" db="EMBL/GenBank/DDBJ databases">
        <authorList>
            <person name="Allen C."/>
            <person name="Tagirdzhanova G."/>
        </authorList>
    </citation>
    <scope>NUCLEOTIDE SEQUENCE [LARGE SCALE GENOMIC DNA]</scope>
</reference>
<dbReference type="InterPro" id="IPR043129">
    <property type="entry name" value="ATPase_NBD"/>
</dbReference>
<dbReference type="Gene3D" id="3.30.420.40">
    <property type="match status" value="1"/>
</dbReference>
<gene>
    <name evidence="3" type="primary">SSB1_1</name>
    <name evidence="3" type="ORF">SBRCBS47491_005359</name>
</gene>
<evidence type="ECO:0000256" key="1">
    <source>
        <dbReference type="ARBA" id="ARBA00022741"/>
    </source>
</evidence>
<evidence type="ECO:0000313" key="4">
    <source>
        <dbReference type="Proteomes" id="UP001642406"/>
    </source>
</evidence>
<dbReference type="Gene3D" id="3.90.640.10">
    <property type="entry name" value="Actin, Chain A, domain 4"/>
    <property type="match status" value="1"/>
</dbReference>
<protein>
    <submittedName>
        <fullName evidence="3">Heat shock protein ssb1</fullName>
    </submittedName>
</protein>
<evidence type="ECO:0000256" key="2">
    <source>
        <dbReference type="ARBA" id="ARBA00022840"/>
    </source>
</evidence>
<proteinExistence type="predicted"/>
<keyword evidence="2" id="KW-0067">ATP-binding</keyword>
<dbReference type="PANTHER" id="PTHR19375">
    <property type="entry name" value="HEAT SHOCK PROTEIN 70KDA"/>
    <property type="match status" value="1"/>
</dbReference>
<keyword evidence="1" id="KW-0547">Nucleotide-binding</keyword>
<sequence length="61" mass="6777">MAALNTQATIEIDSLLDGKDLSMQITRARFEELNSAAFESTVDPVAQVLKDSRMPVRSHEK</sequence>
<keyword evidence="3" id="KW-0346">Stress response</keyword>
<dbReference type="Proteomes" id="UP001642406">
    <property type="component" value="Unassembled WGS sequence"/>
</dbReference>
<comment type="caution">
    <text evidence="3">The sequence shown here is derived from an EMBL/GenBank/DDBJ whole genome shotgun (WGS) entry which is preliminary data.</text>
</comment>
<accession>A0ABP0BVZ4</accession>